<dbReference type="InterPro" id="IPR028082">
    <property type="entry name" value="Peripla_BP_I"/>
</dbReference>
<dbReference type="PANTHER" id="PTHR30483">
    <property type="entry name" value="LEUCINE-SPECIFIC-BINDING PROTEIN"/>
    <property type="match status" value="1"/>
</dbReference>
<evidence type="ECO:0000256" key="3">
    <source>
        <dbReference type="ARBA" id="ARBA00022970"/>
    </source>
</evidence>
<evidence type="ECO:0000313" key="6">
    <source>
        <dbReference type="Proteomes" id="UP000326453"/>
    </source>
</evidence>
<comment type="similarity">
    <text evidence="1">Belongs to the leucine-binding protein family.</text>
</comment>
<dbReference type="EMBL" id="CP044423">
    <property type="protein sequence ID" value="QFG35901.1"/>
    <property type="molecule type" value="Genomic_DNA"/>
</dbReference>
<dbReference type="Pfam" id="PF13458">
    <property type="entry name" value="Peripla_BP_6"/>
    <property type="match status" value="1"/>
</dbReference>
<reference evidence="5 6" key="1">
    <citation type="submission" date="2019-01" db="EMBL/GenBank/DDBJ databases">
        <title>Complete Genome Sequence and Annotation of the Paracoccus pantotrophus type strain DSM 2944.</title>
        <authorList>
            <person name="Bockwoldt J.A."/>
            <person name="Zimmermann M."/>
            <person name="Tiso T."/>
            <person name="Blank L.M."/>
        </authorList>
    </citation>
    <scope>NUCLEOTIDE SEQUENCE [LARGE SCALE GENOMIC DNA]</scope>
    <source>
        <strain evidence="5 6">DSM 2944</strain>
    </source>
</reference>
<dbReference type="InterPro" id="IPR028081">
    <property type="entry name" value="Leu-bd"/>
</dbReference>
<evidence type="ECO:0000256" key="2">
    <source>
        <dbReference type="ARBA" id="ARBA00022729"/>
    </source>
</evidence>
<evidence type="ECO:0000313" key="5">
    <source>
        <dbReference type="EMBL" id="QFG35901.1"/>
    </source>
</evidence>
<dbReference type="KEGG" id="ppan:ESD82_07100"/>
<organism evidence="5 6">
    <name type="scientific">Paracoccus pantotrophus</name>
    <name type="common">Thiosphaera pantotropha</name>
    <dbReference type="NCBI Taxonomy" id="82367"/>
    <lineage>
        <taxon>Bacteria</taxon>
        <taxon>Pseudomonadati</taxon>
        <taxon>Pseudomonadota</taxon>
        <taxon>Alphaproteobacteria</taxon>
        <taxon>Rhodobacterales</taxon>
        <taxon>Paracoccaceae</taxon>
        <taxon>Paracoccus</taxon>
    </lineage>
</organism>
<evidence type="ECO:0000259" key="4">
    <source>
        <dbReference type="Pfam" id="PF13458"/>
    </source>
</evidence>
<gene>
    <name evidence="5" type="ORF">ESD82_07100</name>
</gene>
<dbReference type="AlphaFoldDB" id="A0AAE6NSS6"/>
<protein>
    <submittedName>
        <fullName evidence="5">ABC transporter substrate-binding protein</fullName>
    </submittedName>
</protein>
<keyword evidence="2" id="KW-0732">Signal</keyword>
<dbReference type="InterPro" id="IPR051010">
    <property type="entry name" value="BCAA_transport"/>
</dbReference>
<dbReference type="Gene3D" id="3.40.50.2300">
    <property type="match status" value="2"/>
</dbReference>
<evidence type="ECO:0000256" key="1">
    <source>
        <dbReference type="ARBA" id="ARBA00010062"/>
    </source>
</evidence>
<accession>A0AAE6NSS6</accession>
<name>A0AAE6NSS6_PARPN</name>
<dbReference type="SUPFAM" id="SSF53822">
    <property type="entry name" value="Periplasmic binding protein-like I"/>
    <property type="match status" value="1"/>
</dbReference>
<dbReference type="CDD" id="cd06330">
    <property type="entry name" value="PBP1_As_SBP-like"/>
    <property type="match status" value="1"/>
</dbReference>
<dbReference type="GO" id="GO:0006865">
    <property type="term" value="P:amino acid transport"/>
    <property type="evidence" value="ECO:0007669"/>
    <property type="project" value="UniProtKB-KW"/>
</dbReference>
<keyword evidence="3" id="KW-0813">Transport</keyword>
<dbReference type="Proteomes" id="UP000326453">
    <property type="component" value="Chromosome 2"/>
</dbReference>
<dbReference type="PANTHER" id="PTHR30483:SF6">
    <property type="entry name" value="PERIPLASMIC BINDING PROTEIN OF ABC TRANSPORTER FOR NATURAL AMINO ACIDS"/>
    <property type="match status" value="1"/>
</dbReference>
<keyword evidence="3" id="KW-0029">Amino-acid transport</keyword>
<feature type="domain" description="Leucine-binding protein" evidence="4">
    <location>
        <begin position="37"/>
        <end position="380"/>
    </location>
</feature>
<sequence>MVIKQLGEEFMLEKNKKTVVAAVLAALATSAGAQDGPVKVGFAADLTGACAALSEDGLNGAKIAAEEINAAGGILGRPVELIVRDTQTKPDEGAKVARDLITKDRIDVLTGVCSSAVMLAESAVSAELKVPFYAAIGSTQRANIELYQPYFWQVQANATMEAYAAAEYVAKKPEWKKISALGSDYEWGHTSVAAFTERLKELRPDIAFADPIYAKVGETAMAPYITATLAQQPDAVFAPLFGPSLGATLKQGQGFGFFQKTNLVTLMTVDTLQSQGASMPADNVYGIARAPFFALEQSPEVTAFIETYRAAYGEYPTDWAINAYDGLHFYAAVAEKAGTVEADAIIAALPQVSFDGLREKGLTIRALDGQMNAPVYVGKAAKVEGYDFPILTEVEKFEGAPLMPAEDLILQARGAAR</sequence>
<proteinExistence type="inferred from homology"/>